<evidence type="ECO:0000256" key="1">
    <source>
        <dbReference type="SAM" id="SignalP"/>
    </source>
</evidence>
<gene>
    <name evidence="2" type="ORF">DMAD_11876</name>
</gene>
<keyword evidence="1" id="KW-0732">Signal</keyword>
<organism evidence="2 3">
    <name type="scientific">Drosophila madeirensis</name>
    <name type="common">Fruit fly</name>
    <dbReference type="NCBI Taxonomy" id="30013"/>
    <lineage>
        <taxon>Eukaryota</taxon>
        <taxon>Metazoa</taxon>
        <taxon>Ecdysozoa</taxon>
        <taxon>Arthropoda</taxon>
        <taxon>Hexapoda</taxon>
        <taxon>Insecta</taxon>
        <taxon>Pterygota</taxon>
        <taxon>Neoptera</taxon>
        <taxon>Endopterygota</taxon>
        <taxon>Diptera</taxon>
        <taxon>Brachycera</taxon>
        <taxon>Muscomorpha</taxon>
        <taxon>Ephydroidea</taxon>
        <taxon>Drosophilidae</taxon>
        <taxon>Drosophila</taxon>
        <taxon>Sophophora</taxon>
    </lineage>
</organism>
<sequence length="165" mass="19695">MDIQHAFDMLRFLCLVLVFGQTLSKERRLTFAGQCPKFMTLPNEVSKASAFTGSWYLYAVHPNYLQEKCVKRTFQGHSFWRQFAETDDDHFIVQYFCYQDRDRYNKLQHMRSISIFVKEQVPTAKTIASITNALMRNFKFPLRLLNYTDNSFCTEFEYKDAQYRV</sequence>
<proteinExistence type="predicted"/>
<evidence type="ECO:0000313" key="3">
    <source>
        <dbReference type="Proteomes" id="UP001500889"/>
    </source>
</evidence>
<name>A0AAU9FEQ6_DROMD</name>
<reference evidence="2 3" key="1">
    <citation type="submission" date="2024-02" db="EMBL/GenBank/DDBJ databases">
        <title>A chromosome-level genome assembly of Drosophila madeirensis, a fruit fly species endemic to Madeira island.</title>
        <authorList>
            <person name="Tomihara K."/>
            <person name="Llopart A."/>
            <person name="Yamamoto D."/>
        </authorList>
    </citation>
    <scope>NUCLEOTIDE SEQUENCE [LARGE SCALE GENOMIC DNA]</scope>
    <source>
        <strain evidence="2 3">RF1</strain>
    </source>
</reference>
<dbReference type="Proteomes" id="UP001500889">
    <property type="component" value="Chromosome U"/>
</dbReference>
<dbReference type="InterPro" id="IPR012674">
    <property type="entry name" value="Calycin"/>
</dbReference>
<feature type="signal peptide" evidence="1">
    <location>
        <begin position="1"/>
        <end position="24"/>
    </location>
</feature>
<accession>A0AAU9FEQ6</accession>
<dbReference type="AlphaFoldDB" id="A0AAU9FEQ6"/>
<evidence type="ECO:0000313" key="2">
    <source>
        <dbReference type="EMBL" id="BFF94178.1"/>
    </source>
</evidence>
<evidence type="ECO:0008006" key="4">
    <source>
        <dbReference type="Google" id="ProtNLM"/>
    </source>
</evidence>
<dbReference type="SUPFAM" id="SSF50814">
    <property type="entry name" value="Lipocalins"/>
    <property type="match status" value="1"/>
</dbReference>
<feature type="chain" id="PRO_5043919549" description="Lipocalin/cytosolic fatty-acid binding domain-containing protein" evidence="1">
    <location>
        <begin position="25"/>
        <end position="165"/>
    </location>
</feature>
<dbReference type="EMBL" id="AP029264">
    <property type="protein sequence ID" value="BFF94178.1"/>
    <property type="molecule type" value="Genomic_DNA"/>
</dbReference>
<keyword evidence="3" id="KW-1185">Reference proteome</keyword>
<protein>
    <recommendedName>
        <fullName evidence="4">Lipocalin/cytosolic fatty-acid binding domain-containing protein</fullName>
    </recommendedName>
</protein>